<evidence type="ECO:0000313" key="2">
    <source>
        <dbReference type="Proteomes" id="UP001223586"/>
    </source>
</evidence>
<accession>A0ABT9WM96</accession>
<dbReference type="EMBL" id="JAUSTT010000001">
    <property type="protein sequence ID" value="MDQ0174418.1"/>
    <property type="molecule type" value="Genomic_DNA"/>
</dbReference>
<dbReference type="Proteomes" id="UP001223586">
    <property type="component" value="Unassembled WGS sequence"/>
</dbReference>
<keyword evidence="2" id="KW-1185">Reference proteome</keyword>
<dbReference type="RefSeq" id="WP_307225866.1">
    <property type="nucleotide sequence ID" value="NZ_JAUSTT010000001.1"/>
</dbReference>
<evidence type="ECO:0008006" key="3">
    <source>
        <dbReference type="Google" id="ProtNLM"/>
    </source>
</evidence>
<proteinExistence type="predicted"/>
<gene>
    <name evidence="1" type="ORF">J2S08_000249</name>
</gene>
<protein>
    <recommendedName>
        <fullName evidence="3">SMI1/KNR4 family protein</fullName>
    </recommendedName>
</protein>
<evidence type="ECO:0000313" key="1">
    <source>
        <dbReference type="EMBL" id="MDQ0174418.1"/>
    </source>
</evidence>
<comment type="caution">
    <text evidence="1">The sequence shown here is derived from an EMBL/GenBank/DDBJ whole genome shotgun (WGS) entry which is preliminary data.</text>
</comment>
<sequence length="163" mass="19205">MGKEESIIKSLEEIINQEPVFINEWTHKIDVIGDFECIYMTKAEYEATESPHPNESYWLKNKDKMRRAIEKYREVNILFASYGQDNYTGDAWVLFEKEGKLFEVNGSHCSCYGLEDQWFPEEVILEELENRLLNGTFGEDKWSGNTFKEELCKFLGVEFVENM</sequence>
<organism evidence="1 2">
    <name type="scientific">Bacillus chungangensis</name>
    <dbReference type="NCBI Taxonomy" id="587633"/>
    <lineage>
        <taxon>Bacteria</taxon>
        <taxon>Bacillati</taxon>
        <taxon>Bacillota</taxon>
        <taxon>Bacilli</taxon>
        <taxon>Bacillales</taxon>
        <taxon>Bacillaceae</taxon>
        <taxon>Bacillus</taxon>
    </lineage>
</organism>
<name>A0ABT9WM96_9BACI</name>
<reference evidence="1 2" key="1">
    <citation type="submission" date="2023-07" db="EMBL/GenBank/DDBJ databases">
        <title>Genomic Encyclopedia of Type Strains, Phase IV (KMG-IV): sequencing the most valuable type-strain genomes for metagenomic binning, comparative biology and taxonomic classification.</title>
        <authorList>
            <person name="Goeker M."/>
        </authorList>
    </citation>
    <scope>NUCLEOTIDE SEQUENCE [LARGE SCALE GENOMIC DNA]</scope>
    <source>
        <strain evidence="1 2">DSM 23837</strain>
    </source>
</reference>